<feature type="coiled-coil region" evidence="1">
    <location>
        <begin position="468"/>
        <end position="545"/>
    </location>
</feature>
<evidence type="ECO:0000256" key="2">
    <source>
        <dbReference type="SAM" id="MobiDB-lite"/>
    </source>
</evidence>
<keyword evidence="4" id="KW-1185">Reference proteome</keyword>
<proteinExistence type="predicted"/>
<feature type="region of interest" description="Disordered" evidence="2">
    <location>
        <begin position="1"/>
        <end position="30"/>
    </location>
</feature>
<dbReference type="STRING" id="5722.A2EAK2"/>
<dbReference type="VEuPathDB" id="TrichDB:TVAG_491710"/>
<evidence type="ECO:0000256" key="1">
    <source>
        <dbReference type="SAM" id="Coils"/>
    </source>
</evidence>
<dbReference type="InParanoid" id="A2EAK2"/>
<feature type="coiled-coil region" evidence="1">
    <location>
        <begin position="258"/>
        <end position="358"/>
    </location>
</feature>
<reference evidence="3" key="2">
    <citation type="journal article" date="2007" name="Science">
        <title>Draft genome sequence of the sexually transmitted pathogen Trichomonas vaginalis.</title>
        <authorList>
            <person name="Carlton J.M."/>
            <person name="Hirt R.P."/>
            <person name="Silva J.C."/>
            <person name="Delcher A.L."/>
            <person name="Schatz M."/>
            <person name="Zhao Q."/>
            <person name="Wortman J.R."/>
            <person name="Bidwell S.L."/>
            <person name="Alsmark U.C.M."/>
            <person name="Besteiro S."/>
            <person name="Sicheritz-Ponten T."/>
            <person name="Noel C.J."/>
            <person name="Dacks J.B."/>
            <person name="Foster P.G."/>
            <person name="Simillion C."/>
            <person name="Van de Peer Y."/>
            <person name="Miranda-Saavedra D."/>
            <person name="Barton G.J."/>
            <person name="Westrop G.D."/>
            <person name="Mueller S."/>
            <person name="Dessi D."/>
            <person name="Fiori P.L."/>
            <person name="Ren Q."/>
            <person name="Paulsen I."/>
            <person name="Zhang H."/>
            <person name="Bastida-Corcuera F.D."/>
            <person name="Simoes-Barbosa A."/>
            <person name="Brown M.T."/>
            <person name="Hayes R.D."/>
            <person name="Mukherjee M."/>
            <person name="Okumura C.Y."/>
            <person name="Schneider R."/>
            <person name="Smith A.J."/>
            <person name="Vanacova S."/>
            <person name="Villalvazo M."/>
            <person name="Haas B.J."/>
            <person name="Pertea M."/>
            <person name="Feldblyum T.V."/>
            <person name="Utterback T.R."/>
            <person name="Shu C.L."/>
            <person name="Osoegawa K."/>
            <person name="de Jong P.J."/>
            <person name="Hrdy I."/>
            <person name="Horvathova L."/>
            <person name="Zubacova Z."/>
            <person name="Dolezal P."/>
            <person name="Malik S.B."/>
            <person name="Logsdon J.M. Jr."/>
            <person name="Henze K."/>
            <person name="Gupta A."/>
            <person name="Wang C.C."/>
            <person name="Dunne R.L."/>
            <person name="Upcroft J.A."/>
            <person name="Upcroft P."/>
            <person name="White O."/>
            <person name="Salzberg S.L."/>
            <person name="Tang P."/>
            <person name="Chiu C.-H."/>
            <person name="Lee Y.-S."/>
            <person name="Embley T.M."/>
            <person name="Coombs G.H."/>
            <person name="Mottram J.C."/>
            <person name="Tachezy J."/>
            <person name="Fraser-Liggett C.M."/>
            <person name="Johnson P.J."/>
        </authorList>
    </citation>
    <scope>NUCLEOTIDE SEQUENCE [LARGE SCALE GENOMIC DNA]</scope>
    <source>
        <strain evidence="3">G3</strain>
    </source>
</reference>
<dbReference type="Proteomes" id="UP000001542">
    <property type="component" value="Unassembled WGS sequence"/>
</dbReference>
<dbReference type="RefSeq" id="XP_001322536.1">
    <property type="nucleotide sequence ID" value="XM_001322501.1"/>
</dbReference>
<keyword evidence="1" id="KW-0175">Coiled coil</keyword>
<sequence>MRGRKSLGSLPKSVSSPRQFHRKSDINNSPIIKEKLSGNQDKSVNAIDKLKRKMSTAFIPSSTLSEFNKHIHDIKTRLISGFKNQRDLDEFWDTWDKFESSIYNYFSNSTVKSQSKQIRNELESSIDSLQNAKKQVQSSSPQLKRMIREISKDIQDMIKASENVKDFSSSFLQQFVDDLNTIKPRSPTSEFKSKIGISIVLSQKLRDIFKFKEFILPLLQETQEFLVEYTQDESNNFETKENNVVERRLSIDPSLNQEESSSEDYESLQAKIHTLENENDKLQQEIDKYNNLVEQYEESLRQTNEEIDSERSDLKRKLKEQKKKYLSNPSIAANSSKIEELELKLSQLENEIENRKKYGDGMMNSYFNGEIRSIKIKIENATKEFESVKPINENFTTNDNVDIKIVNGRLLDRNKELSSSIKQEKKAFSELRQSLEQSYEISEKDDFESQISAYNQSVLIGSQCVSIASQITEDNDKMKKKIKKVLSQKADTEDSISWLKSLKNDFDNLQSRMNEINSKKEIPTIESLNQQLEDKNSELKKVSGDKKPVLTSEIKKLIQETKKISQNFLSLANQHAKTETKSKSLITEEIQEPTEHIKQAYSDFERLNYEKSLANEEMVKLFKLVTGNDSDDDFSFEQMASTVLKKISN</sequence>
<evidence type="ECO:0000313" key="4">
    <source>
        <dbReference type="Proteomes" id="UP000001542"/>
    </source>
</evidence>
<organism evidence="3 4">
    <name type="scientific">Trichomonas vaginalis (strain ATCC PRA-98 / G3)</name>
    <dbReference type="NCBI Taxonomy" id="412133"/>
    <lineage>
        <taxon>Eukaryota</taxon>
        <taxon>Metamonada</taxon>
        <taxon>Parabasalia</taxon>
        <taxon>Trichomonadida</taxon>
        <taxon>Trichomonadidae</taxon>
        <taxon>Trichomonas</taxon>
    </lineage>
</organism>
<protein>
    <submittedName>
        <fullName evidence="3">Uncharacterized protein</fullName>
    </submittedName>
</protein>
<evidence type="ECO:0000313" key="3">
    <source>
        <dbReference type="EMBL" id="EAY10313.1"/>
    </source>
</evidence>
<reference evidence="3" key="1">
    <citation type="submission" date="2006-10" db="EMBL/GenBank/DDBJ databases">
        <authorList>
            <person name="Amadeo P."/>
            <person name="Zhao Q."/>
            <person name="Wortman J."/>
            <person name="Fraser-Liggett C."/>
            <person name="Carlton J."/>
        </authorList>
    </citation>
    <scope>NUCLEOTIDE SEQUENCE</scope>
    <source>
        <strain evidence="3">G3</strain>
    </source>
</reference>
<dbReference type="SMR" id="A2EAK2"/>
<name>A2EAK2_TRIV3</name>
<gene>
    <name evidence="3" type="ORF">TVAG_491710</name>
</gene>
<dbReference type="EMBL" id="DS113340">
    <property type="protein sequence ID" value="EAY10313.1"/>
    <property type="molecule type" value="Genomic_DNA"/>
</dbReference>
<dbReference type="AlphaFoldDB" id="A2EAK2"/>
<feature type="coiled-coil region" evidence="1">
    <location>
        <begin position="112"/>
        <end position="139"/>
    </location>
</feature>
<dbReference type="VEuPathDB" id="TrichDB:TVAGG3_1004380"/>
<dbReference type="KEGG" id="tva:4768247"/>
<accession>A2EAK2</accession>